<reference evidence="2" key="1">
    <citation type="journal article" date="2015" name="Front. Microbiol.">
        <title>Combining genomic sequencing methods to explore viral diversity and reveal potential virus-host interactions.</title>
        <authorList>
            <person name="Chow C.E."/>
            <person name="Winget D.M."/>
            <person name="White R.A.III."/>
            <person name="Hallam S.J."/>
            <person name="Suttle C.A."/>
        </authorList>
    </citation>
    <scope>NUCLEOTIDE SEQUENCE</scope>
    <source>
        <strain evidence="2">Anoxic2_5</strain>
    </source>
</reference>
<sequence>MDLAPADARHRRAYQSPGVRPGLRWPAGRRGLCHCRPVRRPARPRQAPCPLLSMGL</sequence>
<evidence type="ECO:0000313" key="2">
    <source>
        <dbReference type="EMBL" id="AKH47203.1"/>
    </source>
</evidence>
<proteinExistence type="predicted"/>
<protein>
    <submittedName>
        <fullName evidence="2">Uncharacterized protein</fullName>
    </submittedName>
</protein>
<evidence type="ECO:0000256" key="1">
    <source>
        <dbReference type="SAM" id="MobiDB-lite"/>
    </source>
</evidence>
<reference evidence="2" key="2">
    <citation type="submission" date="2015-03" db="EMBL/GenBank/DDBJ databases">
        <authorList>
            <person name="Chow C.-E.T."/>
            <person name="Winget D.M."/>
            <person name="White R.A.III."/>
            <person name="Hallam S.J."/>
            <person name="Suttle C.A."/>
        </authorList>
    </citation>
    <scope>NUCLEOTIDE SEQUENCE</scope>
    <source>
        <strain evidence="2">Anoxic2_5</strain>
    </source>
</reference>
<organism evidence="2">
    <name type="scientific">uncultured marine virus</name>
    <dbReference type="NCBI Taxonomy" id="186617"/>
    <lineage>
        <taxon>Viruses</taxon>
        <taxon>environmental samples</taxon>
    </lineage>
</organism>
<feature type="region of interest" description="Disordered" evidence="1">
    <location>
        <begin position="1"/>
        <end position="22"/>
    </location>
</feature>
<accession>A0A0F7L6L2</accession>
<name>A0A0F7L6L2_9VIRU</name>
<dbReference type="EMBL" id="KR029589">
    <property type="protein sequence ID" value="AKH47203.1"/>
    <property type="molecule type" value="Genomic_DNA"/>
</dbReference>